<reference evidence="13 14" key="1">
    <citation type="submission" date="2019-05" db="EMBL/GenBank/DDBJ databases">
        <authorList>
            <consortium name="Science for Life Laboratories"/>
        </authorList>
    </citation>
    <scope>NUCLEOTIDE SEQUENCE [LARGE SCALE GENOMIC DNA]</scope>
    <source>
        <strain evidence="13">Soil9</strain>
    </source>
</reference>
<protein>
    <recommendedName>
        <fullName evidence="2">histidine kinase</fullName>
        <ecNumber evidence="2">2.7.13.3</ecNumber>
    </recommendedName>
</protein>
<dbReference type="EMBL" id="LR593886">
    <property type="protein sequence ID" value="VTR97594.1"/>
    <property type="molecule type" value="Genomic_DNA"/>
</dbReference>
<dbReference type="PROSITE" id="PS50109">
    <property type="entry name" value="HIS_KIN"/>
    <property type="match status" value="1"/>
</dbReference>
<feature type="modified residue" description="4-aspartylphosphate" evidence="7">
    <location>
        <position position="949"/>
    </location>
</feature>
<feature type="domain" description="HPt" evidence="12">
    <location>
        <begin position="240"/>
        <end position="352"/>
    </location>
</feature>
<dbReference type="FunFam" id="3.30.565.10:FF:000016">
    <property type="entry name" value="Chemotaxis protein CheA, putative"/>
    <property type="match status" value="1"/>
</dbReference>
<feature type="modified residue" description="Phosphohistidine" evidence="6">
    <location>
        <position position="48"/>
    </location>
</feature>
<dbReference type="InterPro" id="IPR011006">
    <property type="entry name" value="CheY-like_superfamily"/>
</dbReference>
<dbReference type="InterPro" id="IPR036890">
    <property type="entry name" value="HATPase_C_sf"/>
</dbReference>
<dbReference type="SUPFAM" id="SSF47226">
    <property type="entry name" value="Histidine-containing phosphotransfer domain, HPT domain"/>
    <property type="match status" value="2"/>
</dbReference>
<dbReference type="Gene3D" id="2.30.30.40">
    <property type="entry name" value="SH3 Domains"/>
    <property type="match status" value="1"/>
</dbReference>
<dbReference type="PRINTS" id="PR00344">
    <property type="entry name" value="BCTRLSENSOR"/>
</dbReference>
<evidence type="ECO:0000256" key="5">
    <source>
        <dbReference type="ARBA" id="ARBA00022777"/>
    </source>
</evidence>
<evidence type="ECO:0000259" key="11">
    <source>
        <dbReference type="PROSITE" id="PS50851"/>
    </source>
</evidence>
<organism evidence="13 14">
    <name type="scientific">Gemmata massiliana</name>
    <dbReference type="NCBI Taxonomy" id="1210884"/>
    <lineage>
        <taxon>Bacteria</taxon>
        <taxon>Pseudomonadati</taxon>
        <taxon>Planctomycetota</taxon>
        <taxon>Planctomycetia</taxon>
        <taxon>Gemmatales</taxon>
        <taxon>Gemmataceae</taxon>
        <taxon>Gemmata</taxon>
    </lineage>
</organism>
<dbReference type="GO" id="GO:0006935">
    <property type="term" value="P:chemotaxis"/>
    <property type="evidence" value="ECO:0007669"/>
    <property type="project" value="InterPro"/>
</dbReference>
<dbReference type="Pfam" id="PF01627">
    <property type="entry name" value="Hpt"/>
    <property type="match status" value="2"/>
</dbReference>
<evidence type="ECO:0000313" key="13">
    <source>
        <dbReference type="EMBL" id="VTR97594.1"/>
    </source>
</evidence>
<evidence type="ECO:0000313" key="14">
    <source>
        <dbReference type="Proteomes" id="UP000464178"/>
    </source>
</evidence>
<dbReference type="InterPro" id="IPR036641">
    <property type="entry name" value="HPT_dom_sf"/>
</dbReference>
<dbReference type="InterPro" id="IPR004358">
    <property type="entry name" value="Sig_transdc_His_kin-like_C"/>
</dbReference>
<feature type="domain" description="Histidine kinase" evidence="9">
    <location>
        <begin position="599"/>
        <end position="742"/>
    </location>
</feature>
<evidence type="ECO:0000256" key="1">
    <source>
        <dbReference type="ARBA" id="ARBA00000085"/>
    </source>
</evidence>
<dbReference type="PANTHER" id="PTHR43395:SF1">
    <property type="entry name" value="CHEMOTAXIS PROTEIN CHEA"/>
    <property type="match status" value="1"/>
</dbReference>
<dbReference type="PROSITE" id="PS50894">
    <property type="entry name" value="HPT"/>
    <property type="match status" value="2"/>
</dbReference>
<dbReference type="InterPro" id="IPR005467">
    <property type="entry name" value="His_kinase_dom"/>
</dbReference>
<sequence length="1022" mass="109504">MSAIDASMFELFREEVKTHTDTLGAGLVAVESRPSDPALLEELMRAAHSIKGAARIVNIDTAVRLAHVMEDALVAAQHGQIRLTSANIDVLLRGSDILAGLARLMPDTVTTWEAENTAAVTALEPLLVAIAKGEAGKNPSPTPPLSGEGLQAKDDIMPSIAGFSPPSFLGKGAGGLSSSDNPSPTPPQNGEGLNTEDNSAPVLSSAPPSFLGKGVGGLGSSLFPPVPMFEPIAIPTEPIALQADHSMFDLFREEAREYLQAIANAVPRLPTDPTAAESILEALKQLRGAARLVKCVSIADATTAVSEFIRASREAKKPFSPPALDWTRYALAELAGVLATDNDTFPEWVETSRPALATIADTFKQAAKEQSRPTPPSPLPEGKGVENTPSPTPPLSGEGLNTEDGSAPPSFLGKGAGGLGSSSPFPSGRGDGGVGSSPPPPPAETVVRVSANSLNRLMGLAGESLVQARWLPSFSTALLKLKKHHDLLATMLDTAYHAANSGMPPDQLANLISDTRRQWVACRQELGEKTSDFDDHAARAEDLNARLYREVIASRMRPFGDGVHGFPRMVRDMARTLGKEVRLVIAGETTEVDRDILEKLESPLSHLIRNAIDHGMESPNVRAAANKPTAGTITLEARHRAGMLLVSVSDDGAGVDLTKLRKKIVERGLNAADMVAKLTEAELLEFLFLPGFSTAASVTEFSGRGVGLDVVQDTIRKVGGNVRITTTRGAGTTFHLQLPLTLSVIRAVVIDVAGEPYAFPHTRIDRLIRVRRDEVRSLEHRQFVTVDGQNVGLVMAAQLLDMPAPPPAEAEVPVVLLSDGTGEYGLIVDSFRGEQDLVVRPLDTRLGKVPNLSAAAILDDGSPVLIVDVEDLFRSMDQFIQTGSLVRCDTRPADSGHKKRVLVVDDSITVREVERQLLLHKGYEVAIAVDGMDGWNKVRAEPYDLLVSDIDMPRMNGLQLVQAVRADERLRDMPIIIVSYKEREEDRIRGLEVGANAYLTKGSFHDNRFIEAVTDLIGVADV</sequence>
<dbReference type="Proteomes" id="UP000464178">
    <property type="component" value="Chromosome"/>
</dbReference>
<feature type="compositionally biased region" description="Polar residues" evidence="8">
    <location>
        <begin position="191"/>
        <end position="202"/>
    </location>
</feature>
<dbReference type="SUPFAM" id="SSF55874">
    <property type="entry name" value="ATPase domain of HSP90 chaperone/DNA topoisomerase II/histidine kinase"/>
    <property type="match status" value="1"/>
</dbReference>
<evidence type="ECO:0000256" key="8">
    <source>
        <dbReference type="SAM" id="MobiDB-lite"/>
    </source>
</evidence>
<dbReference type="InterPro" id="IPR001789">
    <property type="entry name" value="Sig_transdc_resp-reg_receiver"/>
</dbReference>
<dbReference type="Gene3D" id="3.40.50.2300">
    <property type="match status" value="1"/>
</dbReference>
<evidence type="ECO:0000259" key="9">
    <source>
        <dbReference type="PROSITE" id="PS50109"/>
    </source>
</evidence>
<dbReference type="Gene3D" id="3.30.565.10">
    <property type="entry name" value="Histidine kinase-like ATPase, C-terminal domain"/>
    <property type="match status" value="1"/>
</dbReference>
<dbReference type="InterPro" id="IPR003594">
    <property type="entry name" value="HATPase_dom"/>
</dbReference>
<feature type="region of interest" description="Disordered" evidence="8">
    <location>
        <begin position="171"/>
        <end position="206"/>
    </location>
</feature>
<feature type="domain" description="CheW-like" evidence="11">
    <location>
        <begin position="744"/>
        <end position="878"/>
    </location>
</feature>
<comment type="catalytic activity">
    <reaction evidence="1">
        <text>ATP + protein L-histidine = ADP + protein N-phospho-L-histidine.</text>
        <dbReference type="EC" id="2.7.13.3"/>
    </reaction>
</comment>
<dbReference type="PROSITE" id="PS50110">
    <property type="entry name" value="RESPONSE_REGULATORY"/>
    <property type="match status" value="1"/>
</dbReference>
<name>A0A6P2DBH0_9BACT</name>
<feature type="region of interest" description="Disordered" evidence="8">
    <location>
        <begin position="364"/>
        <end position="446"/>
    </location>
</feature>
<dbReference type="InterPro" id="IPR051315">
    <property type="entry name" value="Bact_Chemotaxis_CheA"/>
</dbReference>
<dbReference type="GO" id="GO:0000155">
    <property type="term" value="F:phosphorelay sensor kinase activity"/>
    <property type="evidence" value="ECO:0007669"/>
    <property type="project" value="UniProtKB-ARBA"/>
</dbReference>
<proteinExistence type="predicted"/>
<dbReference type="Pfam" id="PF01584">
    <property type="entry name" value="CheW"/>
    <property type="match status" value="1"/>
</dbReference>
<evidence type="ECO:0000256" key="7">
    <source>
        <dbReference type="PROSITE-ProRule" id="PRU00169"/>
    </source>
</evidence>
<dbReference type="RefSeq" id="WP_162671275.1">
    <property type="nucleotide sequence ID" value="NZ_LR593886.1"/>
</dbReference>
<evidence type="ECO:0000256" key="2">
    <source>
        <dbReference type="ARBA" id="ARBA00012438"/>
    </source>
</evidence>
<dbReference type="SUPFAM" id="SSF50341">
    <property type="entry name" value="CheW-like"/>
    <property type="match status" value="1"/>
</dbReference>
<dbReference type="AlphaFoldDB" id="A0A6P2DBH0"/>
<dbReference type="EC" id="2.7.13.3" evidence="2"/>
<dbReference type="InterPro" id="IPR008207">
    <property type="entry name" value="Sig_transdc_His_kin_Hpt_dom"/>
</dbReference>
<dbReference type="SMART" id="SM00448">
    <property type="entry name" value="REC"/>
    <property type="match status" value="1"/>
</dbReference>
<gene>
    <name evidence="13" type="ORF">SOIL9_06390</name>
</gene>
<dbReference type="KEGG" id="gms:SOIL9_06390"/>
<dbReference type="Pfam" id="PF00072">
    <property type="entry name" value="Response_reg"/>
    <property type="match status" value="1"/>
</dbReference>
<dbReference type="CDD" id="cd16916">
    <property type="entry name" value="HATPase_CheA-like"/>
    <property type="match status" value="1"/>
</dbReference>
<dbReference type="InterPro" id="IPR002545">
    <property type="entry name" value="CheW-lke_dom"/>
</dbReference>
<dbReference type="SMART" id="SM00260">
    <property type="entry name" value="CheW"/>
    <property type="match status" value="1"/>
</dbReference>
<keyword evidence="4" id="KW-0808">Transferase</keyword>
<feature type="domain" description="HPt" evidence="12">
    <location>
        <begin position="1"/>
        <end position="105"/>
    </location>
</feature>
<dbReference type="PANTHER" id="PTHR43395">
    <property type="entry name" value="SENSOR HISTIDINE KINASE CHEA"/>
    <property type="match status" value="1"/>
</dbReference>
<dbReference type="CDD" id="cd00088">
    <property type="entry name" value="HPT"/>
    <property type="match status" value="1"/>
</dbReference>
<dbReference type="PROSITE" id="PS50851">
    <property type="entry name" value="CHEW"/>
    <property type="match status" value="1"/>
</dbReference>
<dbReference type="SUPFAM" id="SSF52172">
    <property type="entry name" value="CheY-like"/>
    <property type="match status" value="1"/>
</dbReference>
<evidence type="ECO:0000259" key="10">
    <source>
        <dbReference type="PROSITE" id="PS50110"/>
    </source>
</evidence>
<keyword evidence="3 7" id="KW-0597">Phosphoprotein</keyword>
<accession>A0A6P2DBH0</accession>
<dbReference type="Pfam" id="PF02518">
    <property type="entry name" value="HATPase_c"/>
    <property type="match status" value="1"/>
</dbReference>
<comment type="caution">
    <text evidence="6">Lacks conserved residue(s) required for the propagation of feature annotation.</text>
</comment>
<dbReference type="SMART" id="SM00073">
    <property type="entry name" value="HPT"/>
    <property type="match status" value="2"/>
</dbReference>
<dbReference type="SMART" id="SM00387">
    <property type="entry name" value="HATPase_c"/>
    <property type="match status" value="1"/>
</dbReference>
<keyword evidence="14" id="KW-1185">Reference proteome</keyword>
<evidence type="ECO:0000256" key="3">
    <source>
        <dbReference type="ARBA" id="ARBA00022553"/>
    </source>
</evidence>
<dbReference type="InterPro" id="IPR036061">
    <property type="entry name" value="CheW-like_dom_sf"/>
</dbReference>
<dbReference type="Gene3D" id="1.20.120.160">
    <property type="entry name" value="HPT domain"/>
    <property type="match status" value="2"/>
</dbReference>
<feature type="domain" description="Response regulatory" evidence="10">
    <location>
        <begin position="900"/>
        <end position="1016"/>
    </location>
</feature>
<keyword evidence="5 13" id="KW-0418">Kinase</keyword>
<evidence type="ECO:0000256" key="6">
    <source>
        <dbReference type="PROSITE-ProRule" id="PRU00110"/>
    </source>
</evidence>
<evidence type="ECO:0000256" key="4">
    <source>
        <dbReference type="ARBA" id="ARBA00022679"/>
    </source>
</evidence>
<evidence type="ECO:0000259" key="12">
    <source>
        <dbReference type="PROSITE" id="PS50894"/>
    </source>
</evidence>